<dbReference type="Pfam" id="PF13360">
    <property type="entry name" value="PQQ_2"/>
    <property type="match status" value="1"/>
</dbReference>
<dbReference type="InterPro" id="IPR011047">
    <property type="entry name" value="Quinoprotein_ADH-like_sf"/>
</dbReference>
<dbReference type="SUPFAM" id="SSF50998">
    <property type="entry name" value="Quinoprotein alcohol dehydrogenase-like"/>
    <property type="match status" value="1"/>
</dbReference>
<reference evidence="3 4" key="1">
    <citation type="journal article" date="2013" name="Genome Biol. Evol.">
        <title>Genome evolution and phylogenomic analysis of candidatus kinetoplastibacterium, the betaproteobacterial endosymbionts of strigomonas and angomonas.</title>
        <authorList>
            <person name="Alves J.M."/>
            <person name="Serrano M.G."/>
            <person name="Maia da Silva F."/>
            <person name="Voegtly L.J."/>
            <person name="Matveyev A.V."/>
            <person name="Teixeira M.M."/>
            <person name="Camargo E.P."/>
            <person name="Buck G.A."/>
        </authorList>
    </citation>
    <scope>NUCLEOTIDE SEQUENCE [LARGE SCALE GENOMIC DNA]</scope>
    <source>
        <strain evidence="3 4">TCC036E</strain>
    </source>
</reference>
<dbReference type="AlphaFoldDB" id="M1LU98"/>
<feature type="chain" id="PRO_5004016151" evidence="1">
    <location>
        <begin position="22"/>
        <end position="366"/>
    </location>
</feature>
<keyword evidence="4" id="KW-1185">Reference proteome</keyword>
<keyword evidence="3" id="KW-0449">Lipoprotein</keyword>
<dbReference type="InterPro" id="IPR015943">
    <property type="entry name" value="WD40/YVTN_repeat-like_dom_sf"/>
</dbReference>
<organism evidence="3 4">
    <name type="scientific">Candidatus Kinetoplastidibacterium crithidiae TCC036E</name>
    <dbReference type="NCBI Taxonomy" id="1208918"/>
    <lineage>
        <taxon>Bacteria</taxon>
        <taxon>Pseudomonadati</taxon>
        <taxon>Pseudomonadota</taxon>
        <taxon>Betaproteobacteria</taxon>
        <taxon>Candidatus Kinetoplastidibacterium</taxon>
    </lineage>
</organism>
<dbReference type="PANTHER" id="PTHR34512">
    <property type="entry name" value="CELL SURFACE PROTEIN"/>
    <property type="match status" value="1"/>
</dbReference>
<evidence type="ECO:0000256" key="1">
    <source>
        <dbReference type="SAM" id="SignalP"/>
    </source>
</evidence>
<dbReference type="InterPro" id="IPR002372">
    <property type="entry name" value="PQQ_rpt_dom"/>
</dbReference>
<dbReference type="RefSeq" id="WP_015238483.1">
    <property type="nucleotide sequence ID" value="NC_020283.1"/>
</dbReference>
<sequence>MNVYKFIFLLLFLSIHNKSFSAIDNNEQQIVRHVNGGLSYKRLFSDFRIDLISNVVDDYIYVASLDGNIAKLDVVSNKCLWQKKISIDNIVSIVVDFANVVVVSEKGNILVFDNNGNQKWLSFVNNAINILPVIYKNILLIRTCDLSIHAFDINTGEVIWSLNNYFFSISSAIYSPMLSLKKSLITYSTNNSISSIDIDTGFIEWKIPVFLGNVNNDLLGINGSFLTHKNNIYFADSKNYITCLDITNTVIVKWSKLFPVCRVMYMCDGFIYALNDEGELAKFNSINGSIIWKKIIFKNCKFKTILVENKLIVCGDSSGQLYFISSDDGSIFYKFKISKNSILSSVIFSKNQIIVSTIDGVFIIDI</sequence>
<protein>
    <submittedName>
        <fullName evidence="3">Putative lipoprotein</fullName>
    </submittedName>
</protein>
<dbReference type="EMBL" id="CP003804">
    <property type="protein sequence ID" value="AGF47676.1"/>
    <property type="molecule type" value="Genomic_DNA"/>
</dbReference>
<proteinExistence type="predicted"/>
<dbReference type="Gene3D" id="2.130.10.10">
    <property type="entry name" value="YVTN repeat-like/Quinoprotein amine dehydrogenase"/>
    <property type="match status" value="1"/>
</dbReference>
<dbReference type="PATRIC" id="fig|1208918.3.peg.376"/>
<dbReference type="PANTHER" id="PTHR34512:SF30">
    <property type="entry name" value="OUTER MEMBRANE PROTEIN ASSEMBLY FACTOR BAMB"/>
    <property type="match status" value="1"/>
</dbReference>
<dbReference type="InterPro" id="IPR018391">
    <property type="entry name" value="PQQ_b-propeller_rpt"/>
</dbReference>
<feature type="signal peptide" evidence="1">
    <location>
        <begin position="1"/>
        <end position="21"/>
    </location>
</feature>
<dbReference type="eggNOG" id="COG1520">
    <property type="taxonomic scope" value="Bacteria"/>
</dbReference>
<keyword evidence="1" id="KW-0732">Signal</keyword>
<evidence type="ECO:0000313" key="4">
    <source>
        <dbReference type="Proteomes" id="UP000011686"/>
    </source>
</evidence>
<dbReference type="Proteomes" id="UP000011686">
    <property type="component" value="Chromosome"/>
</dbReference>
<name>M1LU98_9PROT</name>
<evidence type="ECO:0000259" key="2">
    <source>
        <dbReference type="Pfam" id="PF13360"/>
    </source>
</evidence>
<gene>
    <name evidence="3" type="ORF">CDEE_0666</name>
</gene>
<dbReference type="KEGG" id="kct:CDEE_0666"/>
<dbReference type="SMART" id="SM00564">
    <property type="entry name" value="PQQ"/>
    <property type="match status" value="5"/>
</dbReference>
<evidence type="ECO:0000313" key="3">
    <source>
        <dbReference type="EMBL" id="AGF47676.1"/>
    </source>
</evidence>
<dbReference type="STRING" id="1208918.CDEE_0666"/>
<feature type="domain" description="Pyrrolo-quinoline quinone repeat" evidence="2">
    <location>
        <begin position="129"/>
        <end position="293"/>
    </location>
</feature>
<accession>M1LU98</accession>
<dbReference type="HOGENOM" id="CLU_027480_0_1_4"/>